<evidence type="ECO:0000256" key="3">
    <source>
        <dbReference type="PROSITE-ProRule" id="PRU10141"/>
    </source>
</evidence>
<protein>
    <recommendedName>
        <fullName evidence="5">Protein kinase domain-containing protein</fullName>
    </recommendedName>
</protein>
<evidence type="ECO:0000259" key="5">
    <source>
        <dbReference type="PROSITE" id="PS50011"/>
    </source>
</evidence>
<dbReference type="Gene3D" id="1.10.510.10">
    <property type="entry name" value="Transferase(Phosphotransferase) domain 1"/>
    <property type="match status" value="1"/>
</dbReference>
<feature type="region of interest" description="Disordered" evidence="4">
    <location>
        <begin position="296"/>
        <end position="322"/>
    </location>
</feature>
<comment type="caution">
    <text evidence="6">The sequence shown here is derived from an EMBL/GenBank/DDBJ whole genome shotgun (WGS) entry which is preliminary data.</text>
</comment>
<dbReference type="FunFam" id="1.10.510.10:FF:001435">
    <property type="entry name" value="Probable myosin light chain kinase DDB_G0275057"/>
    <property type="match status" value="1"/>
</dbReference>
<dbReference type="GO" id="GO:0005524">
    <property type="term" value="F:ATP binding"/>
    <property type="evidence" value="ECO:0007669"/>
    <property type="project" value="UniProtKB-UniRule"/>
</dbReference>
<dbReference type="InterPro" id="IPR008271">
    <property type="entry name" value="Ser/Thr_kinase_AS"/>
</dbReference>
<feature type="compositionally biased region" description="Low complexity" evidence="4">
    <location>
        <begin position="361"/>
        <end position="390"/>
    </location>
</feature>
<feature type="compositionally biased region" description="Low complexity" evidence="4">
    <location>
        <begin position="445"/>
        <end position="462"/>
    </location>
</feature>
<dbReference type="InterPro" id="IPR017441">
    <property type="entry name" value="Protein_kinase_ATP_BS"/>
</dbReference>
<dbReference type="GeneID" id="31362852"/>
<dbReference type="Pfam" id="PF00069">
    <property type="entry name" value="Pkinase"/>
    <property type="match status" value="1"/>
</dbReference>
<feature type="compositionally biased region" description="Polar residues" evidence="4">
    <location>
        <begin position="299"/>
        <end position="319"/>
    </location>
</feature>
<feature type="region of interest" description="Disordered" evidence="4">
    <location>
        <begin position="436"/>
        <end position="462"/>
    </location>
</feature>
<evidence type="ECO:0000256" key="1">
    <source>
        <dbReference type="ARBA" id="ARBA00022741"/>
    </source>
</evidence>
<keyword evidence="7" id="KW-1185">Reference proteome</keyword>
<reference evidence="6 7" key="1">
    <citation type="journal article" date="2011" name="Genome Res.">
        <title>Phylogeny-wide analysis of social amoeba genomes highlights ancient origins for complex intercellular communication.</title>
        <authorList>
            <person name="Heidel A.J."/>
            <person name="Lawal H.M."/>
            <person name="Felder M."/>
            <person name="Schilde C."/>
            <person name="Helps N.R."/>
            <person name="Tunggal B."/>
            <person name="Rivero F."/>
            <person name="John U."/>
            <person name="Schleicher M."/>
            <person name="Eichinger L."/>
            <person name="Platzer M."/>
            <person name="Noegel A.A."/>
            <person name="Schaap P."/>
            <person name="Gloeckner G."/>
        </authorList>
    </citation>
    <scope>NUCLEOTIDE SEQUENCE [LARGE SCALE GENOMIC DNA]</scope>
    <source>
        <strain evidence="7">ATCC 26659 / Pp 5 / PN500</strain>
    </source>
</reference>
<feature type="binding site" evidence="3">
    <location>
        <position position="49"/>
    </location>
    <ligand>
        <name>ATP</name>
        <dbReference type="ChEBI" id="CHEBI:30616"/>
    </ligand>
</feature>
<dbReference type="EMBL" id="ADBJ01000032">
    <property type="protein sequence ID" value="EFA79680.1"/>
    <property type="molecule type" value="Genomic_DNA"/>
</dbReference>
<evidence type="ECO:0000256" key="4">
    <source>
        <dbReference type="SAM" id="MobiDB-lite"/>
    </source>
</evidence>
<feature type="domain" description="Protein kinase" evidence="5">
    <location>
        <begin position="20"/>
        <end position="270"/>
    </location>
</feature>
<feature type="compositionally biased region" description="Polar residues" evidence="4">
    <location>
        <begin position="647"/>
        <end position="662"/>
    </location>
</feature>
<dbReference type="CDD" id="cd05117">
    <property type="entry name" value="STKc_CAMK"/>
    <property type="match status" value="1"/>
</dbReference>
<evidence type="ECO:0000313" key="6">
    <source>
        <dbReference type="EMBL" id="EFA79680.1"/>
    </source>
</evidence>
<feature type="region of interest" description="Disordered" evidence="4">
    <location>
        <begin position="360"/>
        <end position="390"/>
    </location>
</feature>
<dbReference type="PROSITE" id="PS00107">
    <property type="entry name" value="PROTEIN_KINASE_ATP"/>
    <property type="match status" value="1"/>
</dbReference>
<organism evidence="6 7">
    <name type="scientific">Heterostelium pallidum (strain ATCC 26659 / Pp 5 / PN500)</name>
    <name type="common">Cellular slime mold</name>
    <name type="synonym">Polysphondylium pallidum</name>
    <dbReference type="NCBI Taxonomy" id="670386"/>
    <lineage>
        <taxon>Eukaryota</taxon>
        <taxon>Amoebozoa</taxon>
        <taxon>Evosea</taxon>
        <taxon>Eumycetozoa</taxon>
        <taxon>Dictyostelia</taxon>
        <taxon>Acytosteliales</taxon>
        <taxon>Acytosteliaceae</taxon>
        <taxon>Heterostelium</taxon>
    </lineage>
</organism>
<dbReference type="GO" id="GO:0004672">
    <property type="term" value="F:protein kinase activity"/>
    <property type="evidence" value="ECO:0007669"/>
    <property type="project" value="InterPro"/>
</dbReference>
<gene>
    <name evidence="6" type="ORF">PPL_07371</name>
</gene>
<dbReference type="STRING" id="670386.D3BFS0"/>
<evidence type="ECO:0000256" key="2">
    <source>
        <dbReference type="ARBA" id="ARBA00022840"/>
    </source>
</evidence>
<feature type="compositionally biased region" description="Low complexity" evidence="4">
    <location>
        <begin position="629"/>
        <end position="646"/>
    </location>
</feature>
<dbReference type="InParanoid" id="D3BFS0"/>
<dbReference type="RefSeq" id="XP_020431801.1">
    <property type="nucleotide sequence ID" value="XM_020578206.1"/>
</dbReference>
<dbReference type="Proteomes" id="UP000001396">
    <property type="component" value="Unassembled WGS sequence"/>
</dbReference>
<keyword evidence="2 3" id="KW-0067">ATP-binding</keyword>
<dbReference type="InterPro" id="IPR011009">
    <property type="entry name" value="Kinase-like_dom_sf"/>
</dbReference>
<feature type="region of interest" description="Disordered" evidence="4">
    <location>
        <begin position="629"/>
        <end position="662"/>
    </location>
</feature>
<evidence type="ECO:0000313" key="7">
    <source>
        <dbReference type="Proteomes" id="UP000001396"/>
    </source>
</evidence>
<dbReference type="InterPro" id="IPR000719">
    <property type="entry name" value="Prot_kinase_dom"/>
</dbReference>
<accession>D3BFS0</accession>
<dbReference type="SMART" id="SM00220">
    <property type="entry name" value="S_TKc"/>
    <property type="match status" value="1"/>
</dbReference>
<proteinExistence type="predicted"/>
<sequence length="1308" mass="147880">MLRLFKKIQRKKGSKIEDYYELGNEIGRGAFSIVRQGTHKETGDQVAIKAISKQHVNDADMKRFTREIEIMKKLKHKNIIQLIEVFDSHEVRGGELFDKIVEKGQYSEKDACNLVRQIVSAVEYMHQHGVCHRDLKPENLLCSADDEAEQFVRIADFGLSKIFEGGEELKTACGTPDYVAPEILECKPYDTSVDMWSIGVITYILLCGFAPFYADTHHELFQKILDLEYDFPEPEWSGITDHAKDFISQLLVISPTERSSASQCMKHPWLAENNDNSDKDKRLDLAINSMKDYVRNRESNSSANLTRMRATQSTPNLHSTHPLMSVHSDNIIVDNLSTFNDENTNNSNINNNIVKGKQQLNSGNSSINLSGSSTSSSSSSSSSSISPLNSPYQNASGVILPITTTSQKDIASKNIYKWMIPTLEYLSLDNTTVNTQNTGGGGGTNTNTTTSNSNNITKKLNANNTNNKRIILSKKSSNNNVNSIKQLELQKVIDGTVITNTTIVGNESKVPFVPVISNYNDISSKSNNCDINNNSSSNTKSSINVKERNEWSSSIKTLCVTLDSIYGTLEKDPCIDKCNSMIQTLSTVLNDFKSLKNTLISTTIPTTQTPTTPTNDQVVVSVSTLTLPSTTTTTSISSSPSSTQSSKVEVTENNDNISNGVSNAMKWSDRLRIAMETMRATNNNNSNSNSTAVVDEKKQKEDDLNWELIRFKKAKQYEDRQQKAKENREAISVGRKRSYKHEDRVKEFNKRNEERVMQERITIGEKQERADQLHGEHITNIQQKGMSEGKKAEEIKWISDQTSKNQQYIRQRKLEKQAARRQKLALAKGQKMSLIVQREESALKRRREIEESRAQIILGAISSPPISDDAKRKIRRYCRYCNVPITSDTALQSHINELQHQNNLKHFNMEMKKTSLSATLERCPPTSSTFSNTHNNDRDHSHPDWVITLPFESFSTNRLAPLSKELLQKIHEEELSNKAKLSPTKQTLNKMANNNKNIDYLDSIVIPDDYFLKSTFIKTIGEIDSHLKSKDYKSLQFILMDTSVLLGKYSSQEDYLYFTKLKGLQSLSKICLVNNDPKPPSTLIKNTLELIIKLCSVGYNICYLLSLGTLTQFLELFSMNILSKPDIVVPFLPSLISLINMMFSIQSLQFIPFSIKEYKLYFIIYVLDLMIFEKLELKLPHLQLGMLEGGEASISMAEETIQMLVNFTNFFVESSKGSIEPTSINGNNPLELVKESAPMMSVLKRTNVVGVLSLLTFILLHNKKKQISHFELPKILYPTILQTLDLFINISMLDLPFVQIIWIFYSQH</sequence>
<dbReference type="PROSITE" id="PS50011">
    <property type="entry name" value="PROTEIN_KINASE_DOM"/>
    <property type="match status" value="1"/>
</dbReference>
<name>D3BFS0_HETP5</name>
<dbReference type="PROSITE" id="PS00108">
    <property type="entry name" value="PROTEIN_KINASE_ST"/>
    <property type="match status" value="1"/>
</dbReference>
<dbReference type="SUPFAM" id="SSF56112">
    <property type="entry name" value="Protein kinase-like (PK-like)"/>
    <property type="match status" value="1"/>
</dbReference>
<dbReference type="Gene3D" id="3.30.200.20">
    <property type="entry name" value="Phosphorylase Kinase, domain 1"/>
    <property type="match status" value="1"/>
</dbReference>
<dbReference type="PANTHER" id="PTHR24347">
    <property type="entry name" value="SERINE/THREONINE-PROTEIN KINASE"/>
    <property type="match status" value="1"/>
</dbReference>
<keyword evidence="1 3" id="KW-0547">Nucleotide-binding</keyword>